<dbReference type="InterPro" id="IPR003476">
    <property type="entry name" value="Glyco_hydro_42"/>
</dbReference>
<dbReference type="InterPro" id="IPR013738">
    <property type="entry name" value="Beta_galactosidase_Trimer"/>
</dbReference>
<dbReference type="HOGENOM" id="CLU_012430_2_0_9"/>
<evidence type="ECO:0000313" key="11">
    <source>
        <dbReference type="Proteomes" id="UP000018227"/>
    </source>
</evidence>
<dbReference type="Gene3D" id="3.40.50.880">
    <property type="match status" value="1"/>
</dbReference>
<dbReference type="eggNOG" id="COG1874">
    <property type="taxonomic scope" value="Bacteria"/>
</dbReference>
<dbReference type="AlphaFoldDB" id="V2Y260"/>
<dbReference type="InterPro" id="IPR017853">
    <property type="entry name" value="GH"/>
</dbReference>
<feature type="domain" description="Glycoside hydrolase family 42 N-terminal" evidence="8">
    <location>
        <begin position="11"/>
        <end position="387"/>
    </location>
</feature>
<dbReference type="STRING" id="592026.GCWU0000282_003088"/>
<evidence type="ECO:0000256" key="5">
    <source>
        <dbReference type="ARBA" id="ARBA00022801"/>
    </source>
</evidence>
<feature type="domain" description="Beta-galactosidase trimerisation" evidence="9">
    <location>
        <begin position="399"/>
        <end position="592"/>
    </location>
</feature>
<dbReference type="GO" id="GO:0005975">
    <property type="term" value="P:carbohydrate metabolic process"/>
    <property type="evidence" value="ECO:0007669"/>
    <property type="project" value="InterPro"/>
</dbReference>
<name>V2Y260_9FIRM</name>
<dbReference type="GO" id="GO:0046872">
    <property type="term" value="F:metal ion binding"/>
    <property type="evidence" value="ECO:0007669"/>
    <property type="project" value="UniProtKB-KW"/>
</dbReference>
<evidence type="ECO:0000256" key="6">
    <source>
        <dbReference type="ARBA" id="ARBA00022833"/>
    </source>
</evidence>
<comment type="catalytic activity">
    <reaction evidence="1">
        <text>Hydrolysis of terminal non-reducing beta-D-galactose residues in beta-D-galactosides.</text>
        <dbReference type="EC" id="3.2.1.23"/>
    </reaction>
</comment>
<dbReference type="InterPro" id="IPR029062">
    <property type="entry name" value="Class_I_gatase-like"/>
</dbReference>
<keyword evidence="7" id="KW-0326">Glycosidase</keyword>
<dbReference type="PANTHER" id="PTHR36447">
    <property type="entry name" value="BETA-GALACTOSIDASE GANA"/>
    <property type="match status" value="1"/>
</dbReference>
<gene>
    <name evidence="10" type="ORF">GCWU0000282_003088</name>
</gene>
<keyword evidence="4" id="KW-0479">Metal-binding</keyword>
<reference evidence="10 11" key="1">
    <citation type="submission" date="2013-06" db="EMBL/GenBank/DDBJ databases">
        <authorList>
            <person name="Weinstock G."/>
            <person name="Sodergren E."/>
            <person name="Clifton S."/>
            <person name="Fulton L."/>
            <person name="Fulton B."/>
            <person name="Courtney L."/>
            <person name="Fronick C."/>
            <person name="Harrison M."/>
            <person name="Strong C."/>
            <person name="Farmer C."/>
            <person name="Delahaunty K."/>
            <person name="Markovic C."/>
            <person name="Hall O."/>
            <person name="Minx P."/>
            <person name="Tomlinson C."/>
            <person name="Mitreva M."/>
            <person name="Nelson J."/>
            <person name="Hou S."/>
            <person name="Wollam A."/>
            <person name="Pepin K.H."/>
            <person name="Johnson M."/>
            <person name="Bhonagiri V."/>
            <person name="Nash W.E."/>
            <person name="Warren W."/>
            <person name="Chinwalla A."/>
            <person name="Mardis E.R."/>
            <person name="Wilson R.K."/>
        </authorList>
    </citation>
    <scope>NUCLEOTIDE SEQUENCE [LARGE SCALE GENOMIC DNA]</scope>
    <source>
        <strain evidence="10 11">ATCC 51271</strain>
    </source>
</reference>
<comment type="caution">
    <text evidence="10">The sequence shown here is derived from an EMBL/GenBank/DDBJ whole genome shotgun (WGS) entry which is preliminary data.</text>
</comment>
<protein>
    <recommendedName>
        <fullName evidence="3">beta-galactosidase</fullName>
        <ecNumber evidence="3">3.2.1.23</ecNumber>
    </recommendedName>
</protein>
<dbReference type="GO" id="GO:0009341">
    <property type="term" value="C:beta-galactosidase complex"/>
    <property type="evidence" value="ECO:0007669"/>
    <property type="project" value="InterPro"/>
</dbReference>
<dbReference type="SUPFAM" id="SSF52317">
    <property type="entry name" value="Class I glutamine amidotransferase-like"/>
    <property type="match status" value="1"/>
</dbReference>
<evidence type="ECO:0000256" key="2">
    <source>
        <dbReference type="ARBA" id="ARBA00005940"/>
    </source>
</evidence>
<dbReference type="Pfam" id="PF02449">
    <property type="entry name" value="Glyco_hydro_42"/>
    <property type="match status" value="1"/>
</dbReference>
<evidence type="ECO:0000256" key="1">
    <source>
        <dbReference type="ARBA" id="ARBA00001412"/>
    </source>
</evidence>
<dbReference type="PANTHER" id="PTHR36447:SF2">
    <property type="entry name" value="BETA-GALACTOSIDASE YESZ"/>
    <property type="match status" value="1"/>
</dbReference>
<dbReference type="CDD" id="cd03143">
    <property type="entry name" value="A4_beta-galactosidase_middle_domain"/>
    <property type="match status" value="1"/>
</dbReference>
<keyword evidence="6" id="KW-0862">Zinc</keyword>
<evidence type="ECO:0000256" key="3">
    <source>
        <dbReference type="ARBA" id="ARBA00012756"/>
    </source>
</evidence>
<dbReference type="Proteomes" id="UP000018227">
    <property type="component" value="Unassembled WGS sequence"/>
</dbReference>
<evidence type="ECO:0000313" key="10">
    <source>
        <dbReference type="EMBL" id="ESL01791.1"/>
    </source>
</evidence>
<evidence type="ECO:0000256" key="4">
    <source>
        <dbReference type="ARBA" id="ARBA00022723"/>
    </source>
</evidence>
<sequence length="671" mass="77560">MENEFLYGCAYYPEYMPYERIDEDFALMQKAGMNVVRIAESTWSTLEPREGQYNFYYIDEVLKRAGQYGLKVIIGTPTYAIPSWLARLDENVLVHTKNGDMKYGKRRIFNLLSDTYIFYGSRIIRKLLEHTVNHPQVIGFQIDNETKHYDNYGAEIQEGFVNFLKSRYSDIEEFNRDYGLAYWSNSIHSWEDFTDISGTINASLSCEFEEFQRETAVNFLKMQAEIINEYKNPNQFITHNFDFEWHKFGADIAQDGYSYGVQDGINHFNAAKSLTHAGTDIYHPTGFKLTGAEIAFCGDEIRNLKNDNYFVLECQSQAFKYWCPFPKQLRLHAFSHIASGADGILYWNWHSIHQSYETYWKGILSHDLKPGRIYDEISQIGNEIKTLTKEKLCIKKNNKIALLVDTLSLSAFKWFPIDKNLSYNDVVRYIYDSLYEKNFECDVVFSECADISKYEAIVCPALYCVSEALLKRLDDFVKNGGILIGGFRSFVADRKVSVYKETLPAGLTECFGIHYDEFTHTLNMKVGGREVKYVAELITIDSATELYPYEHRYWDRYSAITCNEYGRGKAYYIGAYPDKEVLKKVLNQALAEIRKKQNVPISAGFPIITRSGVNEAGEELTYVFNYSLSDADIFIDGDNETGYKDIISGKSYVKGDKIKLEDWDLVVLKKM</sequence>
<keyword evidence="11" id="KW-1185">Reference proteome</keyword>
<proteinExistence type="inferred from homology"/>
<organism evidence="10 11">
    <name type="scientific">Catonella morbi ATCC 51271</name>
    <dbReference type="NCBI Taxonomy" id="592026"/>
    <lineage>
        <taxon>Bacteria</taxon>
        <taxon>Bacillati</taxon>
        <taxon>Bacillota</taxon>
        <taxon>Clostridia</taxon>
        <taxon>Lachnospirales</taxon>
        <taxon>Lachnospiraceae</taxon>
        <taxon>Catonella</taxon>
    </lineage>
</organism>
<evidence type="ECO:0000256" key="7">
    <source>
        <dbReference type="ARBA" id="ARBA00023295"/>
    </source>
</evidence>
<comment type="similarity">
    <text evidence="2">Belongs to the glycosyl hydrolase 42 family.</text>
</comment>
<dbReference type="GO" id="GO:0004565">
    <property type="term" value="F:beta-galactosidase activity"/>
    <property type="evidence" value="ECO:0007669"/>
    <property type="project" value="UniProtKB-EC"/>
</dbReference>
<dbReference type="EMBL" id="ACIL03000020">
    <property type="protein sequence ID" value="ESL01791.1"/>
    <property type="molecule type" value="Genomic_DNA"/>
</dbReference>
<keyword evidence="5" id="KW-0378">Hydrolase</keyword>
<dbReference type="OrthoDB" id="9800974at2"/>
<accession>V2Y260</accession>
<dbReference type="InterPro" id="IPR013529">
    <property type="entry name" value="Glyco_hydro_42_N"/>
</dbReference>
<evidence type="ECO:0000259" key="8">
    <source>
        <dbReference type="Pfam" id="PF02449"/>
    </source>
</evidence>
<dbReference type="SUPFAM" id="SSF51445">
    <property type="entry name" value="(Trans)glycosidases"/>
    <property type="match status" value="1"/>
</dbReference>
<dbReference type="Gene3D" id="3.20.20.80">
    <property type="entry name" value="Glycosidases"/>
    <property type="match status" value="1"/>
</dbReference>
<dbReference type="RefSeq" id="WP_023355930.1">
    <property type="nucleotide sequence ID" value="NZ_KI535370.1"/>
</dbReference>
<evidence type="ECO:0000259" key="9">
    <source>
        <dbReference type="Pfam" id="PF08532"/>
    </source>
</evidence>
<dbReference type="Pfam" id="PF08532">
    <property type="entry name" value="Glyco_hydro_42M"/>
    <property type="match status" value="1"/>
</dbReference>
<dbReference type="EC" id="3.2.1.23" evidence="3"/>